<dbReference type="EMBL" id="JN036606">
    <property type="protein sequence ID" value="AEJ34627.1"/>
    <property type="molecule type" value="Genomic_DNA"/>
</dbReference>
<proteinExistence type="predicted"/>
<accession>F8V5S3</accession>
<dbReference type="PROSITE" id="PS51996">
    <property type="entry name" value="TR_MART"/>
    <property type="match status" value="1"/>
</dbReference>
<sequence length="201" mass="23322">MRNVGLLNDPKILDLIENFHQTKNDVDNLDNIYGILSGITEYTNSIDHLFKDEFDVVSVQTFLYFNAPNGQIIDSSNLTMDIGSIIYMPNFLSTSYVFFKDIHKFLSPVKVLYKIKIKKDIMRPLNWILVDKYSQLSNEKEILIKSGSFFVIESIEYLPVEKINESEYYNIKVITMRLCYDMDDAISHASNFGTENYCMGM</sequence>
<dbReference type="Proteomes" id="UP000240552">
    <property type="component" value="Segment"/>
</dbReference>
<reference evidence="1 2" key="1">
    <citation type="journal article" date="2011" name="Proc. Natl. Acad. Sci. U.S.A.">
        <title>Mimivirus shows dramatic genome reduction after intraamoebal culture.</title>
        <authorList>
            <person name="Boyer M."/>
            <person name="Azza S."/>
            <person name="Barrassi L."/>
            <person name="Klose T."/>
            <person name="Campocasso A."/>
            <person name="Pagnier I."/>
            <person name="Fournous G."/>
            <person name="Borg A."/>
            <person name="Robert C."/>
            <person name="Zhang X."/>
            <person name="Desnues C."/>
            <person name="Henrissat B."/>
            <person name="Rossmann M.G."/>
            <person name="La Scola B."/>
            <person name="Raoult D."/>
        </authorList>
    </citation>
    <scope>NUCLEOTIDE SEQUENCE [LARGE SCALE GENOMIC DNA]</scope>
    <source>
        <strain evidence="1">M4</strain>
    </source>
</reference>
<gene>
    <name evidence="1" type="primary">R390b</name>
    <name evidence="1" type="ORF">MIMI_R390b</name>
</gene>
<evidence type="ECO:0000313" key="2">
    <source>
        <dbReference type="Proteomes" id="UP000240552"/>
    </source>
</evidence>
<organismHost>
    <name type="scientific">Acanthamoeba polyphaga</name>
    <name type="common">Amoeba</name>
    <dbReference type="NCBI Taxonomy" id="5757"/>
</organismHost>
<dbReference type="Gene3D" id="3.90.176.10">
    <property type="entry name" value="Toxin ADP-ribosyltransferase, Chain A, domain 1"/>
    <property type="match status" value="1"/>
</dbReference>
<evidence type="ECO:0000313" key="1">
    <source>
        <dbReference type="EMBL" id="AEJ34627.1"/>
    </source>
</evidence>
<dbReference type="SUPFAM" id="SSF56399">
    <property type="entry name" value="ADP-ribosylation"/>
    <property type="match status" value="1"/>
</dbReference>
<name>F8V5S3_MIMIV</name>
<protein>
    <submittedName>
        <fullName evidence="1">Uncharacterized protein R390b</fullName>
    </submittedName>
</protein>
<organism evidence="1 2">
    <name type="scientific">Acanthamoeba polyphaga mimivirus</name>
    <name type="common">APMV</name>
    <dbReference type="NCBI Taxonomy" id="212035"/>
    <lineage>
        <taxon>Viruses</taxon>
        <taxon>Varidnaviria</taxon>
        <taxon>Bamfordvirae</taxon>
        <taxon>Nucleocytoviricota</taxon>
        <taxon>Megaviricetes</taxon>
        <taxon>Imitervirales</taxon>
        <taxon>Mimiviridae</taxon>
        <taxon>Megamimivirinae</taxon>
        <taxon>Mimivirus</taxon>
        <taxon>Mimivirus bradfordmassiliense</taxon>
    </lineage>
</organism>